<organism evidence="10 11">
    <name type="scientific">Salinarimonas ramus</name>
    <dbReference type="NCBI Taxonomy" id="690164"/>
    <lineage>
        <taxon>Bacteria</taxon>
        <taxon>Pseudomonadati</taxon>
        <taxon>Pseudomonadota</taxon>
        <taxon>Alphaproteobacteria</taxon>
        <taxon>Hyphomicrobiales</taxon>
        <taxon>Salinarimonadaceae</taxon>
        <taxon>Salinarimonas</taxon>
    </lineage>
</organism>
<dbReference type="GO" id="GO:0004888">
    <property type="term" value="F:transmembrane signaling receptor activity"/>
    <property type="evidence" value="ECO:0007669"/>
    <property type="project" value="InterPro"/>
</dbReference>
<dbReference type="SUPFAM" id="SSF58104">
    <property type="entry name" value="Methyl-accepting chemotaxis protein (MCP) signaling domain"/>
    <property type="match status" value="1"/>
</dbReference>
<protein>
    <recommendedName>
        <fullName evidence="12">Methyl-accepting chemotaxis protein</fullName>
    </recommendedName>
</protein>
<dbReference type="PROSITE" id="PS50192">
    <property type="entry name" value="T_SNARE"/>
    <property type="match status" value="1"/>
</dbReference>
<evidence type="ECO:0000256" key="6">
    <source>
        <dbReference type="SAM" id="Phobius"/>
    </source>
</evidence>
<dbReference type="Proteomes" id="UP000600449">
    <property type="component" value="Unassembled WGS sequence"/>
</dbReference>
<dbReference type="PROSITE" id="PS50885">
    <property type="entry name" value="HAMP"/>
    <property type="match status" value="1"/>
</dbReference>
<dbReference type="SMART" id="SM00304">
    <property type="entry name" value="HAMP"/>
    <property type="match status" value="1"/>
</dbReference>
<comment type="similarity">
    <text evidence="4">Belongs to the methyl-accepting chemotaxis (MCP) protein family.</text>
</comment>
<evidence type="ECO:0000256" key="2">
    <source>
        <dbReference type="ARBA" id="ARBA00022519"/>
    </source>
</evidence>
<dbReference type="CDD" id="cd06225">
    <property type="entry name" value="HAMP"/>
    <property type="match status" value="1"/>
</dbReference>
<evidence type="ECO:0000313" key="11">
    <source>
        <dbReference type="Proteomes" id="UP000600449"/>
    </source>
</evidence>
<keyword evidence="2" id="KW-1003">Cell membrane</keyword>
<dbReference type="SMART" id="SM00283">
    <property type="entry name" value="MA"/>
    <property type="match status" value="1"/>
</dbReference>
<dbReference type="GO" id="GO:0005886">
    <property type="term" value="C:plasma membrane"/>
    <property type="evidence" value="ECO:0007669"/>
    <property type="project" value="UniProtKB-SubCell"/>
</dbReference>
<evidence type="ECO:0000256" key="1">
    <source>
        <dbReference type="ARBA" id="ARBA00004429"/>
    </source>
</evidence>
<feature type="domain" description="HAMP" evidence="9">
    <location>
        <begin position="198"/>
        <end position="251"/>
    </location>
</feature>
<dbReference type="InterPro" id="IPR004089">
    <property type="entry name" value="MCPsignal_dom"/>
</dbReference>
<evidence type="ECO:0008006" key="12">
    <source>
        <dbReference type="Google" id="ProtNLM"/>
    </source>
</evidence>
<dbReference type="Pfam" id="PF00672">
    <property type="entry name" value="HAMP"/>
    <property type="match status" value="1"/>
</dbReference>
<keyword evidence="6" id="KW-1133">Transmembrane helix</keyword>
<proteinExistence type="inferred from homology"/>
<dbReference type="EMBL" id="BMMF01000015">
    <property type="protein sequence ID" value="GGK51027.1"/>
    <property type="molecule type" value="Genomic_DNA"/>
</dbReference>
<dbReference type="PANTHER" id="PTHR32089:SF112">
    <property type="entry name" value="LYSOZYME-LIKE PROTEIN-RELATED"/>
    <property type="match status" value="1"/>
</dbReference>
<dbReference type="PROSITE" id="PS50111">
    <property type="entry name" value="CHEMOTAXIS_TRANSDUC_2"/>
    <property type="match status" value="1"/>
</dbReference>
<evidence type="ECO:0000313" key="10">
    <source>
        <dbReference type="EMBL" id="GGK51027.1"/>
    </source>
</evidence>
<dbReference type="PRINTS" id="PR00260">
    <property type="entry name" value="CHEMTRNSDUCR"/>
</dbReference>
<reference evidence="10 11" key="1">
    <citation type="journal article" date="2014" name="Int. J. Syst. Evol. Microbiol.">
        <title>Complete genome sequence of Corynebacterium casei LMG S-19264T (=DSM 44701T), isolated from a smear-ripened cheese.</title>
        <authorList>
            <consortium name="US DOE Joint Genome Institute (JGI-PGF)"/>
            <person name="Walter F."/>
            <person name="Albersmeier A."/>
            <person name="Kalinowski J."/>
            <person name="Ruckert C."/>
        </authorList>
    </citation>
    <scope>NUCLEOTIDE SEQUENCE [LARGE SCALE GENOMIC DNA]</scope>
    <source>
        <strain evidence="10 11">CGMCC 1.9161</strain>
    </source>
</reference>
<comment type="subcellular location">
    <subcellularLocation>
        <location evidence="1">Cell inner membrane</location>
        <topology evidence="1">Multi-pass membrane protein</topology>
    </subcellularLocation>
</comment>
<evidence type="ECO:0000259" key="8">
    <source>
        <dbReference type="PROSITE" id="PS50192"/>
    </source>
</evidence>
<evidence type="ECO:0000259" key="9">
    <source>
        <dbReference type="PROSITE" id="PS50885"/>
    </source>
</evidence>
<name>A0A917QIS1_9HYPH</name>
<evidence type="ECO:0000259" key="7">
    <source>
        <dbReference type="PROSITE" id="PS50111"/>
    </source>
</evidence>
<accession>A0A917QIS1</accession>
<comment type="caution">
    <text evidence="10">The sequence shown here is derived from an EMBL/GenBank/DDBJ whole genome shotgun (WGS) entry which is preliminary data.</text>
</comment>
<dbReference type="InterPro" id="IPR000727">
    <property type="entry name" value="T_SNARE_dom"/>
</dbReference>
<keyword evidence="11" id="KW-1185">Reference proteome</keyword>
<evidence type="ECO:0000256" key="4">
    <source>
        <dbReference type="ARBA" id="ARBA00029447"/>
    </source>
</evidence>
<dbReference type="Gene3D" id="1.10.287.950">
    <property type="entry name" value="Methyl-accepting chemotaxis protein"/>
    <property type="match status" value="1"/>
</dbReference>
<feature type="domain" description="T-SNARE coiled-coil homology" evidence="8">
    <location>
        <begin position="443"/>
        <end position="505"/>
    </location>
</feature>
<dbReference type="Gene3D" id="6.10.340.10">
    <property type="match status" value="1"/>
</dbReference>
<evidence type="ECO:0000256" key="5">
    <source>
        <dbReference type="PROSITE-ProRule" id="PRU00284"/>
    </source>
</evidence>
<dbReference type="Pfam" id="PF00015">
    <property type="entry name" value="MCPsignal"/>
    <property type="match status" value="1"/>
</dbReference>
<sequence>MVVLILVAITLVWQAKNGFDELGATSQRIVDVYATQRATGLVLGMAINEATIQEKNIISETRPEALTEYVEGFNAAKARALEAANNLIEVATNPERRARNEELKREVESFFEVSGRTVDLARQGMTQDAFRLSAGEGRTARKNMMARLNEGIVANQEEIQQAKAESAELASSTTSWLVGLAAVGLLSAVAALAAVIVFGVTKPLSRITSGMGRLAQGDLDVSVEGAERKDEIGALAKALDVFKANALEARRLTAEQQAENEAKMRRAAALDALTKEFENKVTALTQGLSSAATEMEATAQSMTGIADQANTQTMTVASAAGQASANVQTVAAASEELAASIQEITSQVASSSRIAGKAQDDAKRTDATVRSLASQTEKIGSVVALINDIAGQTNLLALNATIEAARAGEAGRGFAVVAAEVKELAGQTSKATEEIGAQISEIQNATQDVVAVIQEIAATIGEMAAISTSVAAAMEQQGAATQEIARNVQEAARGTEQVTGSIERVRQGAGETGAAASQVLTSAQELARHSSSLGAEVGSFLAGVKAA</sequence>
<keyword evidence="6" id="KW-0472">Membrane</keyword>
<feature type="transmembrane region" description="Helical" evidence="6">
    <location>
        <begin position="176"/>
        <end position="201"/>
    </location>
</feature>
<feature type="domain" description="Methyl-accepting transducer" evidence="7">
    <location>
        <begin position="291"/>
        <end position="527"/>
    </location>
</feature>
<dbReference type="InterPro" id="IPR003660">
    <property type="entry name" value="HAMP_dom"/>
</dbReference>
<dbReference type="PANTHER" id="PTHR32089">
    <property type="entry name" value="METHYL-ACCEPTING CHEMOTAXIS PROTEIN MCPB"/>
    <property type="match status" value="1"/>
</dbReference>
<gene>
    <name evidence="10" type="ORF">GCM10011322_42630</name>
</gene>
<evidence type="ECO:0000256" key="3">
    <source>
        <dbReference type="ARBA" id="ARBA00023224"/>
    </source>
</evidence>
<dbReference type="GO" id="GO:0006935">
    <property type="term" value="P:chemotaxis"/>
    <property type="evidence" value="ECO:0007669"/>
    <property type="project" value="InterPro"/>
</dbReference>
<dbReference type="AlphaFoldDB" id="A0A917QIS1"/>
<keyword evidence="3 5" id="KW-0807">Transducer</keyword>
<keyword evidence="2" id="KW-0997">Cell inner membrane</keyword>
<dbReference type="GO" id="GO:0007165">
    <property type="term" value="P:signal transduction"/>
    <property type="evidence" value="ECO:0007669"/>
    <property type="project" value="UniProtKB-KW"/>
</dbReference>
<dbReference type="InterPro" id="IPR004090">
    <property type="entry name" value="Chemotax_Me-accpt_rcpt"/>
</dbReference>
<keyword evidence="6" id="KW-0812">Transmembrane</keyword>